<evidence type="ECO:0000259" key="1">
    <source>
        <dbReference type="Pfam" id="PF01996"/>
    </source>
</evidence>
<name>A0A0M0BX62_9ARCH</name>
<evidence type="ECO:0000313" key="3">
    <source>
        <dbReference type="Proteomes" id="UP000037237"/>
    </source>
</evidence>
<dbReference type="SUPFAM" id="SSF144010">
    <property type="entry name" value="CofE-like"/>
    <property type="match status" value="1"/>
</dbReference>
<proteinExistence type="predicted"/>
<gene>
    <name evidence="2" type="ORF">AC477_02075</name>
</gene>
<protein>
    <recommendedName>
        <fullName evidence="1">Coenzyme F420:L-glutamate ligase-like domain-containing protein</fullName>
    </recommendedName>
</protein>
<dbReference type="EMBL" id="LFWU01000043">
    <property type="protein sequence ID" value="KON33049.1"/>
    <property type="molecule type" value="Genomic_DNA"/>
</dbReference>
<feature type="non-terminal residue" evidence="2">
    <location>
        <position position="1"/>
    </location>
</feature>
<sequence>RQKTIVQLRSYPIEEGSRHKQLALDRGGFLQALMHGSEASIDGSNIPYSYVSLPLENAWEIAREIKNQIETELRKTITVVVVDTDKTYSLWGFHFTPHPKPIKGIHSIGGVLAYIGGRSLKLKKRATPLAVVGVQYSTEEAIEIAKIANRTRGSGSGRTVWDMVQKFNVNLTDVTWKMLGTVKHHPIVIIRSKTQKKK</sequence>
<dbReference type="Proteomes" id="UP000037237">
    <property type="component" value="Unassembled WGS sequence"/>
</dbReference>
<dbReference type="Pfam" id="PF01996">
    <property type="entry name" value="F420_ligase"/>
    <property type="match status" value="1"/>
</dbReference>
<reference evidence="2 3" key="1">
    <citation type="submission" date="2015-06" db="EMBL/GenBank/DDBJ databases">
        <title>New insights into the roles of widespread benthic archaea in carbon and nitrogen cycling.</title>
        <authorList>
            <person name="Lazar C.S."/>
            <person name="Baker B.J."/>
            <person name="Seitz K.W."/>
            <person name="Hyde A.S."/>
            <person name="Dick G.J."/>
            <person name="Hinrichs K.-U."/>
            <person name="Teske A.P."/>
        </authorList>
    </citation>
    <scope>NUCLEOTIDE SEQUENCE [LARGE SCALE GENOMIC DNA]</scope>
    <source>
        <strain evidence="2">SG8-32-1</strain>
    </source>
</reference>
<accession>A0A0M0BX62</accession>
<organism evidence="2 3">
    <name type="scientific">miscellaneous Crenarchaeota group-1 archaeon SG8-32-1</name>
    <dbReference type="NCBI Taxonomy" id="1685124"/>
    <lineage>
        <taxon>Archaea</taxon>
        <taxon>Candidatus Bathyarchaeota</taxon>
        <taxon>MCG-1</taxon>
    </lineage>
</organism>
<evidence type="ECO:0000313" key="2">
    <source>
        <dbReference type="EMBL" id="KON33049.1"/>
    </source>
</evidence>
<feature type="domain" description="Coenzyme F420:L-glutamate ligase-like" evidence="1">
    <location>
        <begin position="30"/>
        <end position="158"/>
    </location>
</feature>
<dbReference type="AlphaFoldDB" id="A0A0M0BX62"/>
<comment type="caution">
    <text evidence="2">The sequence shown here is derived from an EMBL/GenBank/DDBJ whole genome shotgun (WGS) entry which is preliminary data.</text>
</comment>
<dbReference type="InterPro" id="IPR002847">
    <property type="entry name" value="F420-0_gamma-glut_ligase-dom"/>
</dbReference>